<comment type="caution">
    <text evidence="2">The sequence shown here is derived from an EMBL/GenBank/DDBJ whole genome shotgun (WGS) entry which is preliminary data.</text>
</comment>
<evidence type="ECO:0000313" key="2">
    <source>
        <dbReference type="EMBL" id="RRN44855.1"/>
    </source>
</evidence>
<dbReference type="Proteomes" id="UP000270261">
    <property type="component" value="Unassembled WGS sequence"/>
</dbReference>
<dbReference type="RefSeq" id="WP_125094287.1">
    <property type="nucleotide sequence ID" value="NZ_RRUE01000001.1"/>
</dbReference>
<keyword evidence="1" id="KW-0472">Membrane</keyword>
<accession>A0A3R8MTL5</accession>
<evidence type="ECO:0000256" key="1">
    <source>
        <dbReference type="SAM" id="Phobius"/>
    </source>
</evidence>
<dbReference type="EMBL" id="RRUE01000001">
    <property type="protein sequence ID" value="RRN44855.1"/>
    <property type="molecule type" value="Genomic_DNA"/>
</dbReference>
<sequence>MFYLDAFFAPPEVRGPALRKAAEISAVMLVLMTLLCWDYGSPDVRGVEAREAMVVSAPAPTRDAYGFYRLVLDVDGNGMRGNRRRPSLVYVPQDAPNLDSLWKGAEVTVLCRETPCKVVEIRQAGRTIVPAATLFEIRRHRNQSVIFGLVGGTLVIGVFLLVSWRDGRRMARRKRSAG</sequence>
<gene>
    <name evidence="2" type="ORF">EHV23_00770</name>
</gene>
<keyword evidence="1" id="KW-1133">Transmembrane helix</keyword>
<name>A0A3R8MTL5_9BURK</name>
<reference evidence="2 3" key="1">
    <citation type="submission" date="2018-11" db="EMBL/GenBank/DDBJ databases">
        <title>Genome sequencing of Lautropia sp. KCOM 2505 (= ChDC F240).</title>
        <authorList>
            <person name="Kook J.-K."/>
            <person name="Park S.-N."/>
            <person name="Lim Y.K."/>
        </authorList>
    </citation>
    <scope>NUCLEOTIDE SEQUENCE [LARGE SCALE GENOMIC DNA]</scope>
    <source>
        <strain evidence="2 3">KCOM 2505</strain>
    </source>
</reference>
<evidence type="ECO:0000313" key="3">
    <source>
        <dbReference type="Proteomes" id="UP000270261"/>
    </source>
</evidence>
<feature type="transmembrane region" description="Helical" evidence="1">
    <location>
        <begin position="145"/>
        <end position="164"/>
    </location>
</feature>
<dbReference type="AlphaFoldDB" id="A0A3R8MTL5"/>
<protein>
    <submittedName>
        <fullName evidence="2">Uncharacterized protein</fullName>
    </submittedName>
</protein>
<keyword evidence="1" id="KW-0812">Transmembrane</keyword>
<organism evidence="2 3">
    <name type="scientific">Lautropia dentalis</name>
    <dbReference type="NCBI Taxonomy" id="2490857"/>
    <lineage>
        <taxon>Bacteria</taxon>
        <taxon>Pseudomonadati</taxon>
        <taxon>Pseudomonadota</taxon>
        <taxon>Betaproteobacteria</taxon>
        <taxon>Burkholderiales</taxon>
        <taxon>Burkholderiaceae</taxon>
        <taxon>Lautropia</taxon>
    </lineage>
</organism>
<proteinExistence type="predicted"/>
<keyword evidence="3" id="KW-1185">Reference proteome</keyword>